<keyword evidence="6" id="KW-1185">Reference proteome</keyword>
<proteinExistence type="inferred from homology"/>
<evidence type="ECO:0000313" key="5">
    <source>
        <dbReference type="EMBL" id="EEP80215.1"/>
    </source>
</evidence>
<dbReference type="OMA" id="VQACSQM"/>
<feature type="coiled-coil region" evidence="2">
    <location>
        <begin position="87"/>
        <end position="121"/>
    </location>
</feature>
<reference evidence="6" key="1">
    <citation type="journal article" date="2009" name="Genome Res.">
        <title>Comparative genomic analyses of the human fungal pathogens Coccidioides and their relatives.</title>
        <authorList>
            <person name="Sharpton T.J."/>
            <person name="Stajich J.E."/>
            <person name="Rounsley S.D."/>
            <person name="Gardner M.J."/>
            <person name="Wortman J.R."/>
            <person name="Jordar V.S."/>
            <person name="Maiti R."/>
            <person name="Kodira C.D."/>
            <person name="Neafsey D.E."/>
            <person name="Zeng Q."/>
            <person name="Hung C.-Y."/>
            <person name="McMahan C."/>
            <person name="Muszewska A."/>
            <person name="Grynberg M."/>
            <person name="Mandel M.A."/>
            <person name="Kellner E.M."/>
            <person name="Barker B.M."/>
            <person name="Galgiani J.N."/>
            <person name="Orbach M.J."/>
            <person name="Kirkland T.N."/>
            <person name="Cole G.T."/>
            <person name="Henn M.R."/>
            <person name="Birren B.W."/>
            <person name="Taylor J.W."/>
        </authorList>
    </citation>
    <scope>NUCLEOTIDE SEQUENCE [LARGE SCALE GENOMIC DNA]</scope>
    <source>
        <strain evidence="6">UAMH 1704</strain>
    </source>
</reference>
<evidence type="ECO:0000256" key="3">
    <source>
        <dbReference type="SAM" id="MobiDB-lite"/>
    </source>
</evidence>
<dbReference type="Pfam" id="PF08614">
    <property type="entry name" value="ATG16"/>
    <property type="match status" value="1"/>
</dbReference>
<keyword evidence="2" id="KW-0175">Coiled coil</keyword>
<gene>
    <name evidence="5" type="ORF">UREG_05057</name>
</gene>
<sequence length="170" mass="19353">MSNWRAEYYAALGVRDEREKANTSLYNAYTRLADRTGNLESNLITPATPSTPTPPPTTPSRQPSRRDIPPAQLPNIADTLTTARHDLAEAQRSRTELLARLKKTTEELESAKRKASLDNKKVLDLSVERTQLQQRLKDRDEELRGKAKLLDVRMPLYSSCAFLPFFHGRF</sequence>
<name>C4JRG8_UNCRE</name>
<dbReference type="AlphaFoldDB" id="C4JRG8"/>
<dbReference type="GeneID" id="8443367"/>
<dbReference type="VEuPathDB" id="FungiDB:UREG_05057"/>
<comment type="similarity">
    <text evidence="1">Belongs to the ATG16 family.</text>
</comment>
<dbReference type="HOGENOM" id="CLU_082752_0_0_1"/>
<dbReference type="InParanoid" id="C4JRG8"/>
<dbReference type="RefSeq" id="XP_002584368.1">
    <property type="nucleotide sequence ID" value="XM_002584322.1"/>
</dbReference>
<feature type="domain" description="Autophagy-related protein 16" evidence="4">
    <location>
        <begin position="7"/>
        <end position="151"/>
    </location>
</feature>
<evidence type="ECO:0000259" key="4">
    <source>
        <dbReference type="Pfam" id="PF08614"/>
    </source>
</evidence>
<evidence type="ECO:0000256" key="1">
    <source>
        <dbReference type="ARBA" id="ARBA00005331"/>
    </source>
</evidence>
<dbReference type="eggNOG" id="ENOG502S5CU">
    <property type="taxonomic scope" value="Eukaryota"/>
</dbReference>
<feature type="compositionally biased region" description="Pro residues" evidence="3">
    <location>
        <begin position="49"/>
        <end position="58"/>
    </location>
</feature>
<protein>
    <recommendedName>
        <fullName evidence="4">Autophagy-related protein 16 domain-containing protein</fullName>
    </recommendedName>
</protein>
<dbReference type="EMBL" id="CH476617">
    <property type="protein sequence ID" value="EEP80215.1"/>
    <property type="molecule type" value="Genomic_DNA"/>
</dbReference>
<dbReference type="InterPro" id="IPR013923">
    <property type="entry name" value="Autophagy-rel_prot_16_dom"/>
</dbReference>
<accession>C4JRG8</accession>
<organism evidence="5 6">
    <name type="scientific">Uncinocarpus reesii (strain UAMH 1704)</name>
    <dbReference type="NCBI Taxonomy" id="336963"/>
    <lineage>
        <taxon>Eukaryota</taxon>
        <taxon>Fungi</taxon>
        <taxon>Dikarya</taxon>
        <taxon>Ascomycota</taxon>
        <taxon>Pezizomycotina</taxon>
        <taxon>Eurotiomycetes</taxon>
        <taxon>Eurotiomycetidae</taxon>
        <taxon>Onygenales</taxon>
        <taxon>Onygenaceae</taxon>
        <taxon>Uncinocarpus</taxon>
    </lineage>
</organism>
<dbReference type="KEGG" id="ure:UREG_05057"/>
<feature type="region of interest" description="Disordered" evidence="3">
    <location>
        <begin position="37"/>
        <end position="74"/>
    </location>
</feature>
<evidence type="ECO:0000313" key="6">
    <source>
        <dbReference type="Proteomes" id="UP000002058"/>
    </source>
</evidence>
<dbReference type="Proteomes" id="UP000002058">
    <property type="component" value="Unassembled WGS sequence"/>
</dbReference>
<evidence type="ECO:0000256" key="2">
    <source>
        <dbReference type="SAM" id="Coils"/>
    </source>
</evidence>
<dbReference type="STRING" id="336963.C4JRG8"/>
<dbReference type="OrthoDB" id="8949486at2759"/>